<dbReference type="Proteomes" id="UP001444625">
    <property type="component" value="Unassembled WGS sequence"/>
</dbReference>
<organism evidence="8 9">
    <name type="scientific">Ornithinibacillus xuwenensis</name>
    <dbReference type="NCBI Taxonomy" id="3144668"/>
    <lineage>
        <taxon>Bacteria</taxon>
        <taxon>Bacillati</taxon>
        <taxon>Bacillota</taxon>
        <taxon>Bacilli</taxon>
        <taxon>Bacillales</taxon>
        <taxon>Bacillaceae</taxon>
        <taxon>Ornithinibacillus</taxon>
    </lineage>
</organism>
<keyword evidence="2" id="KW-1003">Cell membrane</keyword>
<keyword evidence="3 6" id="KW-0812">Transmembrane</keyword>
<feature type="transmembrane region" description="Helical" evidence="6">
    <location>
        <begin position="52"/>
        <end position="72"/>
    </location>
</feature>
<comment type="subcellular location">
    <subcellularLocation>
        <location evidence="1">Cell membrane</location>
        <topology evidence="1">Multi-pass membrane protein</topology>
    </subcellularLocation>
</comment>
<evidence type="ECO:0000256" key="1">
    <source>
        <dbReference type="ARBA" id="ARBA00004651"/>
    </source>
</evidence>
<feature type="transmembrane region" description="Helical" evidence="6">
    <location>
        <begin position="79"/>
        <end position="99"/>
    </location>
</feature>
<dbReference type="InterPro" id="IPR021062">
    <property type="entry name" value="ArAE_1_C"/>
</dbReference>
<evidence type="ECO:0000256" key="3">
    <source>
        <dbReference type="ARBA" id="ARBA00022692"/>
    </source>
</evidence>
<protein>
    <submittedName>
        <fullName evidence="8">Aromatic acid exporter family protein</fullName>
    </submittedName>
</protein>
<dbReference type="Gene3D" id="1.20.120.940">
    <property type="entry name" value="Putative aromatic acid exporter, C-terminal domain"/>
    <property type="match status" value="1"/>
</dbReference>
<dbReference type="InterPro" id="IPR038323">
    <property type="entry name" value="ArAE_1_C_sf"/>
</dbReference>
<keyword evidence="9" id="KW-1185">Reference proteome</keyword>
<dbReference type="PANTHER" id="PTHR40064">
    <property type="entry name" value="MEMBRANE PROTEIN-RELATED"/>
    <property type="match status" value="1"/>
</dbReference>
<evidence type="ECO:0000313" key="9">
    <source>
        <dbReference type="Proteomes" id="UP001444625"/>
    </source>
</evidence>
<evidence type="ECO:0000259" key="7">
    <source>
        <dbReference type="Pfam" id="PF11728"/>
    </source>
</evidence>
<evidence type="ECO:0000256" key="6">
    <source>
        <dbReference type="SAM" id="Phobius"/>
    </source>
</evidence>
<dbReference type="RefSeq" id="WP_345823507.1">
    <property type="nucleotide sequence ID" value="NZ_JBDIML010000001.1"/>
</dbReference>
<dbReference type="PANTHER" id="PTHR40064:SF1">
    <property type="entry name" value="MEMBRANE PROTEIN"/>
    <property type="match status" value="1"/>
</dbReference>
<evidence type="ECO:0000256" key="2">
    <source>
        <dbReference type="ARBA" id="ARBA00022475"/>
    </source>
</evidence>
<dbReference type="EMBL" id="JBDIML010000001">
    <property type="protein sequence ID" value="MEN2766046.1"/>
    <property type="molecule type" value="Genomic_DNA"/>
</dbReference>
<sequence length="329" mass="37773">MKIGYRTIKTAIGTPIAIVIAQLLGLTNFTSAGILTILTIKPSRKQSILSAWQRLLACVIGSLFSLAFFELIGFNPIVLGLMLVVFIPITVLLRVTPGITTSSVIILNLYTSGSITTDLLVQQFILILVGIGTGLIVNLYMPGYEHKLKQSQKKIENNFRMILLEIALYIRDKNTVWDGKELRESEAILQEAISLVELDRENHMLRSEHTYYDYYKMRYKQLELFRKMLPLVTKLPNRDDLAIKIASYFEGLAENVHPGNTAIVFLEQLKNLREEFNKEELPKTPEEFETRANLFRLLHEIENYLLIKKQYKKSDVSLLKRSRAKHKKD</sequence>
<keyword evidence="5 6" id="KW-0472">Membrane</keyword>
<keyword evidence="4 6" id="KW-1133">Transmembrane helix</keyword>
<dbReference type="Pfam" id="PF06081">
    <property type="entry name" value="ArAE_1"/>
    <property type="match status" value="1"/>
</dbReference>
<comment type="caution">
    <text evidence="8">The sequence shown here is derived from an EMBL/GenBank/DDBJ whole genome shotgun (WGS) entry which is preliminary data.</text>
</comment>
<gene>
    <name evidence="8" type="ORF">ABC228_02515</name>
</gene>
<evidence type="ECO:0000256" key="5">
    <source>
        <dbReference type="ARBA" id="ARBA00023136"/>
    </source>
</evidence>
<dbReference type="InterPro" id="IPR010343">
    <property type="entry name" value="ArAE_1"/>
</dbReference>
<evidence type="ECO:0000313" key="8">
    <source>
        <dbReference type="EMBL" id="MEN2766046.1"/>
    </source>
</evidence>
<feature type="transmembrane region" description="Helical" evidence="6">
    <location>
        <begin position="119"/>
        <end position="141"/>
    </location>
</feature>
<feature type="transmembrane region" description="Helical" evidence="6">
    <location>
        <begin position="12"/>
        <end position="40"/>
    </location>
</feature>
<dbReference type="Pfam" id="PF11728">
    <property type="entry name" value="ArAE_1_C"/>
    <property type="match status" value="1"/>
</dbReference>
<evidence type="ECO:0000256" key="4">
    <source>
        <dbReference type="ARBA" id="ARBA00022989"/>
    </source>
</evidence>
<dbReference type="InterPro" id="IPR052984">
    <property type="entry name" value="UPF0421"/>
</dbReference>
<feature type="domain" description="Putative aromatic acid exporter C-terminal" evidence="7">
    <location>
        <begin position="145"/>
        <end position="309"/>
    </location>
</feature>
<proteinExistence type="predicted"/>
<accession>A0ABU9XCR8</accession>
<reference evidence="8 9" key="1">
    <citation type="submission" date="2024-05" db="EMBL/GenBank/DDBJ databases">
        <authorList>
            <person name="Haq I."/>
            <person name="Ullah Z."/>
            <person name="Ahmad R."/>
            <person name="Li M."/>
            <person name="Tong Y."/>
        </authorList>
    </citation>
    <scope>NUCLEOTIDE SEQUENCE [LARGE SCALE GENOMIC DNA]</scope>
    <source>
        <strain evidence="8 9">16A2E</strain>
    </source>
</reference>
<name>A0ABU9XCR8_9BACI</name>